<dbReference type="GO" id="GO:0036128">
    <property type="term" value="C:CatSper complex"/>
    <property type="evidence" value="ECO:0007669"/>
    <property type="project" value="TreeGrafter"/>
</dbReference>
<feature type="transmembrane region" description="Helical" evidence="5">
    <location>
        <begin position="99"/>
        <end position="118"/>
    </location>
</feature>
<evidence type="ECO:0000259" key="6">
    <source>
        <dbReference type="Pfam" id="PF00520"/>
    </source>
</evidence>
<dbReference type="Proteomes" id="UP000030755">
    <property type="component" value="Unassembled WGS sequence"/>
</dbReference>
<evidence type="ECO:0000256" key="5">
    <source>
        <dbReference type="SAM" id="Phobius"/>
    </source>
</evidence>
<evidence type="ECO:0000256" key="3">
    <source>
        <dbReference type="ARBA" id="ARBA00022989"/>
    </source>
</evidence>
<dbReference type="GO" id="GO:0005245">
    <property type="term" value="F:voltage-gated calcium channel activity"/>
    <property type="evidence" value="ECO:0007669"/>
    <property type="project" value="TreeGrafter"/>
</dbReference>
<dbReference type="InterPro" id="IPR027359">
    <property type="entry name" value="Volt_channel_dom_sf"/>
</dbReference>
<feature type="transmembrane region" description="Helical" evidence="5">
    <location>
        <begin position="293"/>
        <end position="315"/>
    </location>
</feature>
<dbReference type="STRING" id="988480.A0A075B130"/>
<dbReference type="PANTHER" id="PTHR47131:SF1">
    <property type="entry name" value="CATION CHANNEL SPERM-ASSOCIATED PROTEIN 3"/>
    <property type="match status" value="1"/>
</dbReference>
<dbReference type="OrthoDB" id="416585at2759"/>
<dbReference type="HOGENOM" id="CLU_700494_0_0_1"/>
<proteinExistence type="predicted"/>
<evidence type="ECO:0000313" key="10">
    <source>
        <dbReference type="Proteomes" id="UP000281549"/>
    </source>
</evidence>
<gene>
    <name evidence="7" type="ORF">O9G_002964</name>
    <name evidence="8" type="ORF">ROZALSC1DRAFT_27047</name>
</gene>
<feature type="transmembrane region" description="Helical" evidence="5">
    <location>
        <begin position="165"/>
        <end position="188"/>
    </location>
</feature>
<dbReference type="GO" id="GO:0006814">
    <property type="term" value="P:sodium ion transport"/>
    <property type="evidence" value="ECO:0007669"/>
    <property type="project" value="TreeGrafter"/>
</dbReference>
<reference evidence="10" key="2">
    <citation type="journal article" date="2018" name="Nat. Microbiol.">
        <title>Leveraging single-cell genomics to expand the fungal tree of life.</title>
        <authorList>
            <person name="Ahrendt S.R."/>
            <person name="Quandt C.A."/>
            <person name="Ciobanu D."/>
            <person name="Clum A."/>
            <person name="Salamov A."/>
            <person name="Andreopoulos B."/>
            <person name="Cheng J.F."/>
            <person name="Woyke T."/>
            <person name="Pelin A."/>
            <person name="Henrissat B."/>
            <person name="Reynolds N.K."/>
            <person name="Benny G.L."/>
            <person name="Smith M.E."/>
            <person name="James T.Y."/>
            <person name="Grigoriev I.V."/>
        </authorList>
    </citation>
    <scope>NUCLEOTIDE SEQUENCE [LARGE SCALE GENOMIC DNA]</scope>
    <source>
        <strain evidence="10">CSF55</strain>
    </source>
</reference>
<keyword evidence="2 5" id="KW-0812">Transmembrane</keyword>
<reference evidence="7 9" key="1">
    <citation type="journal article" date="2013" name="Curr. Biol.">
        <title>Shared signatures of parasitism and phylogenomics unite Cryptomycota and microsporidia.</title>
        <authorList>
            <person name="James T.Y."/>
            <person name="Pelin A."/>
            <person name="Bonen L."/>
            <person name="Ahrendt S."/>
            <person name="Sain D."/>
            <person name="Corradi N."/>
            <person name="Stajich J.E."/>
        </authorList>
    </citation>
    <scope>NUCLEOTIDE SEQUENCE [LARGE SCALE GENOMIC DNA]</scope>
    <source>
        <strain evidence="7">CSF55</strain>
        <strain evidence="7">CSF55</strain>
    </source>
</reference>
<evidence type="ECO:0000256" key="2">
    <source>
        <dbReference type="ARBA" id="ARBA00022692"/>
    </source>
</evidence>
<evidence type="ECO:0000313" key="9">
    <source>
        <dbReference type="Proteomes" id="UP000030755"/>
    </source>
</evidence>
<dbReference type="Gene3D" id="1.20.120.350">
    <property type="entry name" value="Voltage-gated potassium channels. Chain C"/>
    <property type="match status" value="1"/>
</dbReference>
<keyword evidence="3 5" id="KW-1133">Transmembrane helix</keyword>
<dbReference type="Pfam" id="PF00520">
    <property type="entry name" value="Ion_trans"/>
    <property type="match status" value="1"/>
</dbReference>
<reference evidence="8" key="3">
    <citation type="submission" date="2018-08" db="EMBL/GenBank/DDBJ databases">
        <title>Leveraging single-cell genomics to expand the Fungal Tree of Life.</title>
        <authorList>
            <consortium name="DOE Joint Genome Institute"/>
            <person name="Ahrendt S.R."/>
            <person name="Quandt C.A."/>
            <person name="Ciobanu D."/>
            <person name="Clum A."/>
            <person name="Salamov A."/>
            <person name="Andreopoulos B."/>
            <person name="Cheng J.-F."/>
            <person name="Woyke T."/>
            <person name="Pelin A."/>
            <person name="Henrissat B."/>
            <person name="Reynolds N."/>
            <person name="Benny G.L."/>
            <person name="Smith M.E."/>
            <person name="James T.Y."/>
            <person name="Grigoriev I.V."/>
        </authorList>
    </citation>
    <scope>NUCLEOTIDE SEQUENCE</scope>
    <source>
        <strain evidence="8">CSF55</strain>
    </source>
</reference>
<feature type="domain" description="Ion transport" evidence="6">
    <location>
        <begin position="98"/>
        <end position="323"/>
    </location>
</feature>
<organism evidence="7 9">
    <name type="scientific">Rozella allomycis (strain CSF55)</name>
    <dbReference type="NCBI Taxonomy" id="988480"/>
    <lineage>
        <taxon>Eukaryota</taxon>
        <taxon>Fungi</taxon>
        <taxon>Fungi incertae sedis</taxon>
        <taxon>Cryptomycota</taxon>
        <taxon>Cryptomycota incertae sedis</taxon>
        <taxon>Rozella</taxon>
    </lineage>
</organism>
<dbReference type="EMBL" id="ML004945">
    <property type="protein sequence ID" value="RKP21561.1"/>
    <property type="molecule type" value="Genomic_DNA"/>
</dbReference>
<comment type="subcellular location">
    <subcellularLocation>
        <location evidence="1">Membrane</location>
        <topology evidence="1">Multi-pass membrane protein</topology>
    </subcellularLocation>
</comment>
<dbReference type="AlphaFoldDB" id="A0A075B130"/>
<feature type="transmembrane region" description="Helical" evidence="5">
    <location>
        <begin position="230"/>
        <end position="248"/>
    </location>
</feature>
<dbReference type="SUPFAM" id="SSF81324">
    <property type="entry name" value="Voltage-gated potassium channels"/>
    <property type="match status" value="1"/>
</dbReference>
<keyword evidence="4 5" id="KW-0472">Membrane</keyword>
<evidence type="ECO:0000256" key="4">
    <source>
        <dbReference type="ARBA" id="ARBA00023136"/>
    </source>
</evidence>
<dbReference type="EMBL" id="KE560931">
    <property type="protein sequence ID" value="EPZ34646.1"/>
    <property type="molecule type" value="Genomic_DNA"/>
</dbReference>
<dbReference type="GO" id="GO:0030317">
    <property type="term" value="P:flagellated sperm motility"/>
    <property type="evidence" value="ECO:0007669"/>
    <property type="project" value="TreeGrafter"/>
</dbReference>
<dbReference type="OMA" id="YETMAVY"/>
<evidence type="ECO:0000313" key="8">
    <source>
        <dbReference type="EMBL" id="RKP21561.1"/>
    </source>
</evidence>
<dbReference type="Gene3D" id="1.10.287.70">
    <property type="match status" value="1"/>
</dbReference>
<dbReference type="Proteomes" id="UP000281549">
    <property type="component" value="Unassembled WGS sequence"/>
</dbReference>
<protein>
    <submittedName>
        <fullName evidence="7">Ion transport domain-containing protein</fullName>
    </submittedName>
</protein>
<dbReference type="InterPro" id="IPR005821">
    <property type="entry name" value="Ion_trans_dom"/>
</dbReference>
<evidence type="ECO:0000313" key="7">
    <source>
        <dbReference type="EMBL" id="EPZ34646.1"/>
    </source>
</evidence>
<sequence>MTGVKLEKTRAKQRAKEFIHDYEHYTSIINSIQPLQSFSNAQSQNTSRPILNKKKSNNSFQGLGAGVVDENDQSGESADDEATTIERIQFYLIDVSKHLYFQILIMAMVLTSSILAGMDFRNTPYETQIQIVELGFLGAYTFEFLIKVLGDWRDYFNNNYTRFDFLILIVSYVQIFLTSSGSGSNLGFLRVFRALRSLRALRMIGFFRTLQVIVNALLKTLRTNVKDLIFLLLLLMFIFAVMAINFFGQPGGDEYNWGSFGGAFAVLMTHVTADSWTDYQDILVQKGFEGCQWFSIIFLYIGHFLFTNIFIAIIIQNIHEATELELEIQEKAREESAFLDQQPLNGIEKQFSPKKLEDLLAQLKNTVRHDDIFPTDYLSCDLTWLETYRTFFVL</sequence>
<dbReference type="PANTHER" id="PTHR47131">
    <property type="entry name" value="CATION CHANNEL SPERM-ASSOCIATED PROTEIN 3"/>
    <property type="match status" value="1"/>
</dbReference>
<accession>A0A075B130</accession>
<keyword evidence="9" id="KW-1185">Reference proteome</keyword>
<name>A0A075B130_ROZAC</name>
<evidence type="ECO:0000256" key="1">
    <source>
        <dbReference type="ARBA" id="ARBA00004141"/>
    </source>
</evidence>